<gene>
    <name evidence="13" type="primary">Tnk2</name>
    <name evidence="13" type="ORF">g.12990</name>
</gene>
<evidence type="ECO:0000256" key="6">
    <source>
        <dbReference type="ARBA" id="ARBA00022999"/>
    </source>
</evidence>
<feature type="domain" description="Protein kinase" evidence="11">
    <location>
        <begin position="524"/>
        <end position="793"/>
    </location>
</feature>
<dbReference type="GO" id="GO:0051130">
    <property type="term" value="P:positive regulation of cellular component organization"/>
    <property type="evidence" value="ECO:0007669"/>
    <property type="project" value="UniProtKB-ARBA"/>
</dbReference>
<protein>
    <submittedName>
        <fullName evidence="13">Activated CDC42 kinase 1</fullName>
    </submittedName>
</protein>
<evidence type="ECO:0000256" key="7">
    <source>
        <dbReference type="ARBA" id="ARBA00023136"/>
    </source>
</evidence>
<comment type="subcellular location">
    <subcellularLocation>
        <location evidence="1">Endomembrane system</location>
    </subcellularLocation>
</comment>
<keyword evidence="2" id="KW-0808">Transferase</keyword>
<evidence type="ECO:0000256" key="4">
    <source>
        <dbReference type="ARBA" id="ARBA00022777"/>
    </source>
</evidence>
<dbReference type="Pfam" id="PF07714">
    <property type="entry name" value="PK_Tyr_Ser-Thr"/>
    <property type="match status" value="2"/>
</dbReference>
<evidence type="ECO:0000259" key="12">
    <source>
        <dbReference type="PROSITE" id="PS50057"/>
    </source>
</evidence>
<dbReference type="PROSITE" id="PS50011">
    <property type="entry name" value="PROTEIN_KINASE_DOM"/>
    <property type="match status" value="2"/>
</dbReference>
<dbReference type="PROSITE" id="PS00107">
    <property type="entry name" value="PROTEIN_KINASE_ATP"/>
    <property type="match status" value="1"/>
</dbReference>
<evidence type="ECO:0000256" key="5">
    <source>
        <dbReference type="ARBA" id="ARBA00022840"/>
    </source>
</evidence>
<keyword evidence="4 13" id="KW-0418">Kinase</keyword>
<dbReference type="GO" id="GO:0005829">
    <property type="term" value="C:cytosol"/>
    <property type="evidence" value="ECO:0007669"/>
    <property type="project" value="TreeGrafter"/>
</dbReference>
<dbReference type="InterPro" id="IPR001245">
    <property type="entry name" value="Ser-Thr/Tyr_kinase_cat_dom"/>
</dbReference>
<evidence type="ECO:0000256" key="8">
    <source>
        <dbReference type="ARBA" id="ARBA00023137"/>
    </source>
</evidence>
<dbReference type="GO" id="GO:0004714">
    <property type="term" value="F:transmembrane receptor protein tyrosine kinase activity"/>
    <property type="evidence" value="ECO:0007669"/>
    <property type="project" value="UniProtKB-EC"/>
</dbReference>
<keyword evidence="5 10" id="KW-0067">ATP-binding</keyword>
<dbReference type="GO" id="GO:0030182">
    <property type="term" value="P:neuron differentiation"/>
    <property type="evidence" value="ECO:0007669"/>
    <property type="project" value="UniProtKB-ARBA"/>
</dbReference>
<dbReference type="InterPro" id="IPR017441">
    <property type="entry name" value="Protein_kinase_ATP_BS"/>
</dbReference>
<feature type="domain" description="FERM" evidence="12">
    <location>
        <begin position="4"/>
        <end position="351"/>
    </location>
</feature>
<dbReference type="FunFam" id="1.10.510.10:FF:001512">
    <property type="entry name" value="Receptor tyrosine-protein kinase erbB-2"/>
    <property type="match status" value="1"/>
</dbReference>
<proteinExistence type="predicted"/>
<comment type="catalytic activity">
    <reaction evidence="9">
        <text>L-tyrosyl-[protein] + ATP = O-phospho-L-tyrosyl-[protein] + ADP + H(+)</text>
        <dbReference type="Rhea" id="RHEA:10596"/>
        <dbReference type="Rhea" id="RHEA-COMP:10136"/>
        <dbReference type="Rhea" id="RHEA-COMP:20101"/>
        <dbReference type="ChEBI" id="CHEBI:15378"/>
        <dbReference type="ChEBI" id="CHEBI:30616"/>
        <dbReference type="ChEBI" id="CHEBI:46858"/>
        <dbReference type="ChEBI" id="CHEBI:61978"/>
        <dbReference type="ChEBI" id="CHEBI:456216"/>
        <dbReference type="EC" id="2.7.10.1"/>
    </reaction>
</comment>
<feature type="domain" description="Protein kinase" evidence="11">
    <location>
        <begin position="981"/>
        <end position="1246"/>
    </location>
</feature>
<dbReference type="PANTHER" id="PTHR45807">
    <property type="entry name" value="TYROSINE-PROTEIN KINASE HOPSCOTCH"/>
    <property type="match status" value="1"/>
</dbReference>
<evidence type="ECO:0000256" key="10">
    <source>
        <dbReference type="PROSITE-ProRule" id="PRU10141"/>
    </source>
</evidence>
<dbReference type="GO" id="GO:0048468">
    <property type="term" value="P:cell development"/>
    <property type="evidence" value="ECO:0007669"/>
    <property type="project" value="UniProtKB-ARBA"/>
</dbReference>
<dbReference type="Gene3D" id="1.10.510.10">
    <property type="entry name" value="Transferase(Phosphotransferase) domain 1"/>
    <property type="match status" value="2"/>
</dbReference>
<dbReference type="PROSITE" id="PS00109">
    <property type="entry name" value="PROTEIN_KINASE_TYR"/>
    <property type="match status" value="1"/>
</dbReference>
<evidence type="ECO:0000256" key="1">
    <source>
        <dbReference type="ARBA" id="ARBA00004308"/>
    </source>
</evidence>
<dbReference type="InterPro" id="IPR000719">
    <property type="entry name" value="Prot_kinase_dom"/>
</dbReference>
<dbReference type="CDD" id="cd00192">
    <property type="entry name" value="PTKc"/>
    <property type="match status" value="1"/>
</dbReference>
<evidence type="ECO:0000256" key="3">
    <source>
        <dbReference type="ARBA" id="ARBA00022741"/>
    </source>
</evidence>
<dbReference type="GO" id="GO:0004715">
    <property type="term" value="F:non-membrane spanning protein tyrosine kinase activity"/>
    <property type="evidence" value="ECO:0007669"/>
    <property type="project" value="TreeGrafter"/>
</dbReference>
<dbReference type="SMART" id="SM00219">
    <property type="entry name" value="TyrKc"/>
    <property type="match status" value="1"/>
</dbReference>
<dbReference type="PRINTS" id="PR00109">
    <property type="entry name" value="TYRKINASE"/>
</dbReference>
<keyword evidence="3 10" id="KW-0547">Nucleotide-binding</keyword>
<keyword evidence="8" id="KW-0829">Tyrosine-protein kinase</keyword>
<dbReference type="InterPro" id="IPR011009">
    <property type="entry name" value="Kinase-like_dom_sf"/>
</dbReference>
<keyword evidence="7" id="KW-0472">Membrane</keyword>
<dbReference type="GO" id="GO:0035556">
    <property type="term" value="P:intracellular signal transduction"/>
    <property type="evidence" value="ECO:0007669"/>
    <property type="project" value="TreeGrafter"/>
</dbReference>
<dbReference type="EMBL" id="GGYP01005039">
    <property type="protein sequence ID" value="MDE49810.1"/>
    <property type="molecule type" value="Transcribed_RNA"/>
</dbReference>
<dbReference type="GO" id="GO:0007259">
    <property type="term" value="P:cell surface receptor signaling pathway via JAK-STAT"/>
    <property type="evidence" value="ECO:0007669"/>
    <property type="project" value="TreeGrafter"/>
</dbReference>
<evidence type="ECO:0000259" key="11">
    <source>
        <dbReference type="PROSITE" id="PS50011"/>
    </source>
</evidence>
<dbReference type="Pfam" id="PF17887">
    <property type="entry name" value="Jak1_Phl"/>
    <property type="match status" value="1"/>
</dbReference>
<dbReference type="GO" id="GO:0005524">
    <property type="term" value="F:ATP binding"/>
    <property type="evidence" value="ECO:0007669"/>
    <property type="project" value="UniProtKB-UniRule"/>
</dbReference>
<dbReference type="InterPro" id="IPR000299">
    <property type="entry name" value="FERM_domain"/>
</dbReference>
<organism evidence="13">
    <name type="scientific">Aceria tosichella</name>
    <name type="common">wheat curl mite</name>
    <dbReference type="NCBI Taxonomy" id="561515"/>
    <lineage>
        <taxon>Eukaryota</taxon>
        <taxon>Metazoa</taxon>
        <taxon>Ecdysozoa</taxon>
        <taxon>Arthropoda</taxon>
        <taxon>Chelicerata</taxon>
        <taxon>Arachnida</taxon>
        <taxon>Acari</taxon>
        <taxon>Acariformes</taxon>
        <taxon>Trombidiformes</taxon>
        <taxon>Prostigmata</taxon>
        <taxon>Eupodina</taxon>
        <taxon>Eriophyoidea</taxon>
        <taxon>Eriophyidae</taxon>
        <taxon>Eriophyinae</taxon>
        <taxon>Aceriini</taxon>
        <taxon>Aceria</taxon>
    </lineage>
</organism>
<dbReference type="InterPro" id="IPR008266">
    <property type="entry name" value="Tyr_kinase_AS"/>
</dbReference>
<feature type="binding site" evidence="10">
    <location>
        <position position="1013"/>
    </location>
    <ligand>
        <name>ATP</name>
        <dbReference type="ChEBI" id="CHEBI:30616"/>
    </ligand>
</feature>
<accession>A0A6G1SIS4</accession>
<reference evidence="13" key="1">
    <citation type="submission" date="2018-10" db="EMBL/GenBank/DDBJ databases">
        <title>Transcriptome assembly of Aceria tosichella (Wheat curl mite) Type 2.</title>
        <authorList>
            <person name="Scully E.D."/>
            <person name="Geib S.M."/>
            <person name="Palmer N.A."/>
            <person name="Gupta A.K."/>
            <person name="Sarath G."/>
            <person name="Tatineni S."/>
        </authorList>
    </citation>
    <scope>NUCLEOTIDE SEQUENCE</scope>
    <source>
        <strain evidence="13">LincolnNE</strain>
    </source>
</reference>
<dbReference type="InterPro" id="IPR041381">
    <property type="entry name" value="JAK1-3/TYK2_PHL_dom"/>
</dbReference>
<dbReference type="PANTHER" id="PTHR45807:SF7">
    <property type="entry name" value="TYROSINE-PROTEIN KINASE HOPSCOTCH"/>
    <property type="match status" value="1"/>
</dbReference>
<dbReference type="GO" id="GO:0050793">
    <property type="term" value="P:regulation of developmental process"/>
    <property type="evidence" value="ECO:0007669"/>
    <property type="project" value="UniProtKB-ARBA"/>
</dbReference>
<dbReference type="InterPro" id="IPR051286">
    <property type="entry name" value="JAK"/>
</dbReference>
<evidence type="ECO:0000256" key="9">
    <source>
        <dbReference type="ARBA" id="ARBA00051243"/>
    </source>
</evidence>
<evidence type="ECO:0000256" key="2">
    <source>
        <dbReference type="ARBA" id="ARBA00022679"/>
    </source>
</evidence>
<dbReference type="PROSITE" id="PS50057">
    <property type="entry name" value="FERM_3"/>
    <property type="match status" value="1"/>
</dbReference>
<name>A0A6G1SIS4_9ACAR</name>
<dbReference type="GO" id="GO:0005126">
    <property type="term" value="F:cytokine receptor binding"/>
    <property type="evidence" value="ECO:0007669"/>
    <property type="project" value="TreeGrafter"/>
</dbReference>
<keyword evidence="6" id="KW-0727">SH2 domain</keyword>
<dbReference type="InterPro" id="IPR020635">
    <property type="entry name" value="Tyr_kinase_cat_dom"/>
</dbReference>
<dbReference type="AlphaFoldDB" id="A0A6G1SIS4"/>
<dbReference type="GO" id="GO:0012505">
    <property type="term" value="C:endomembrane system"/>
    <property type="evidence" value="ECO:0007669"/>
    <property type="project" value="UniProtKB-SubCell"/>
</dbReference>
<evidence type="ECO:0000313" key="13">
    <source>
        <dbReference type="EMBL" id="MDE49810.1"/>
    </source>
</evidence>
<dbReference type="SUPFAM" id="SSF56112">
    <property type="entry name" value="Protein kinase-like (PK-like)"/>
    <property type="match status" value="2"/>
</dbReference>
<dbReference type="GO" id="GO:0019221">
    <property type="term" value="P:cytokine-mediated signaling pathway"/>
    <property type="evidence" value="ECO:0007669"/>
    <property type="project" value="TreeGrafter"/>
</dbReference>
<sequence length="1247" mass="143133">MVGGKICIRFIDHNTHGTKNITKLLDNIEYVEQLVHSVLEDEGVKPVCKNLFGLKLTSSDTVWLAPNEPVKSLINWSRKRCLNGEPKLEIRMRFRPSCIARISLLDPTAFEVIYAQIYHDFMRTRFNEEKRELVLLNDSVLGLVTLNLIRHSVEKGISVEEILRQVRPKDFIPRRAPKWQILLLFHLAKQIKLQDSLRIGFEQANNDTHRIKQRFVELFLWNVATDYNCERYDVRQLVQTDKGVSKSELKQLKVRYNQSQEEATCCVEIRTKIKAKSNNSNNNEKRQDDFQERSVEVYDIETISHATLNDNQIQIVGSSSEPMKFQFESSWHAKSFLSCIDGYHRLMRKWNVNLCREIFSPELRYLAELGCHGPIGLETTKRKLTDQRRKDCYLLRKCMEHSNKFLIDTFICERVLLTIDVDWHPDSRAFKLTGHTTSLTGGLNVSVKTGQEAYSLLKTLINDTEIRIIYDLKNNSPPLVRVQQLKFMIYPKESDFYPALMLSMSMKALKERDNYDKPSSLEPTKLPVVIPSSSLRVTKRLYPVAENGVSVDLGTLNDCEQVVVKNCQDMPLRKLMSEFTFHYCPNGHADKDLERNIRPSQMRLADWLFIKSDLFAETIGFVMTGILVQEYFPLGRLDTFLRENANHEVSQLIKLSASFQLAQALRFLDDRQIIHGKIRCHNIMVKQTNPIHVQLTDPLGVIDIHRDQAFIPSEYFSSSVQVCVKRYYSGIDIWAAGTTMWQIFNHGVDPPPGRYANTLTQLNCPDSVWNLIEGCWIIEPNFRTSPRTLHRDLFELIAWEDGSHNCLHIRSSRDSGIPIDHQRDILATTNSSRSDLSILGNIDPSILSSPHSTCSENSRTHLLKPRIAPNNASQPEANHNIHVPDLSQYQILNGPASVNRRASSNWTNLINFRKAPKQGSRCDLPPQRPTSLSDIFGSRVSLGSCSTPSGSEITRSTDVIDSQSISEAFDRCVWHVDSHRLKLGAEIGRGSSGIVFKGVMSRTAGEEEVVAVKCIDRDCADLSCIEDLKREFDILKNLNHKNIVKTLGYVDESQMMLIFEYMPLGSLLSCIRNLSSHTDLFKLPLKKYALDIARGMEYLESRKIVHRDLALRNILLNDRDEVKICDFGLAQSLGSSSHYKLETERALPLKWYAPETLSTWVFTHKSDVWSYGVVLWEIYSGGDSPQYPGTYAYLWETLKHERLPMPPGCPRHMYDLMLACWVYEPDDRKSFEEIRVMLELHDDDLVN</sequence>